<reference evidence="5 8" key="1">
    <citation type="submission" date="2015-10" db="EMBL/GenBank/DDBJ databases">
        <title>Genome analyses suggest a sexual origin of heterokaryosis in a supposedly ancient asexual fungus.</title>
        <authorList>
            <person name="Ropars J."/>
            <person name="Sedzielewska K."/>
            <person name="Noel J."/>
            <person name="Charron P."/>
            <person name="Farinelli L."/>
            <person name="Marton T."/>
            <person name="Kruger M."/>
            <person name="Pelin A."/>
            <person name="Brachmann A."/>
            <person name="Corradi N."/>
        </authorList>
    </citation>
    <scope>NUCLEOTIDE SEQUENCE [LARGE SCALE GENOMIC DNA]</scope>
    <source>
        <strain evidence="5 8">A4</strain>
        <strain evidence="1 7">A5</strain>
    </source>
</reference>
<dbReference type="VEuPathDB" id="FungiDB:FUN_019869"/>
<dbReference type="EMBL" id="LLXH01001154">
    <property type="protein sequence ID" value="PKC60390.1"/>
    <property type="molecule type" value="Genomic_DNA"/>
</dbReference>
<evidence type="ECO:0000313" key="2">
    <source>
        <dbReference type="EMBL" id="PKC60390.1"/>
    </source>
</evidence>
<dbReference type="EMBL" id="LLXH01000521">
    <property type="protein sequence ID" value="PKC65710.1"/>
    <property type="molecule type" value="Genomic_DNA"/>
</dbReference>
<dbReference type="Proteomes" id="UP000232722">
    <property type="component" value="Unassembled WGS sequence"/>
</dbReference>
<comment type="caution">
    <text evidence="5">The sequence shown here is derived from an EMBL/GenBank/DDBJ whole genome shotgun (WGS) entry which is preliminary data.</text>
</comment>
<evidence type="ECO:0000313" key="7">
    <source>
        <dbReference type="Proteomes" id="UP000232722"/>
    </source>
</evidence>
<gene>
    <name evidence="3" type="ORF">RhiirA1_420158</name>
    <name evidence="2" type="ORF">RhiirA1_425959</name>
    <name evidence="4" type="ORF">RhiirA4_404733</name>
    <name evidence="5" type="ORF">RhiirA4_412969</name>
    <name evidence="1" type="ORF">RhiirA5_366864</name>
</gene>
<organism evidence="5 8">
    <name type="scientific">Rhizophagus irregularis</name>
    <dbReference type="NCBI Taxonomy" id="588596"/>
    <lineage>
        <taxon>Eukaryota</taxon>
        <taxon>Fungi</taxon>
        <taxon>Fungi incertae sedis</taxon>
        <taxon>Mucoromycota</taxon>
        <taxon>Glomeromycotina</taxon>
        <taxon>Glomeromycetes</taxon>
        <taxon>Glomerales</taxon>
        <taxon>Glomeraceae</taxon>
        <taxon>Rhizophagus</taxon>
    </lineage>
</organism>
<sequence>MCEEDEEDFNHIWFCEERREDMDDLISGVQNWLLLEINKILDPINHITLEHIKNLNDIWKLEVSEDHITFIDLIKGFFPCS</sequence>
<dbReference type="EMBL" id="LLXJ01002523">
    <property type="protein sequence ID" value="PKB98673.1"/>
    <property type="molecule type" value="Genomic_DNA"/>
</dbReference>
<evidence type="ECO:0000313" key="5">
    <source>
        <dbReference type="EMBL" id="PKY61664.1"/>
    </source>
</evidence>
<evidence type="ECO:0000313" key="8">
    <source>
        <dbReference type="Proteomes" id="UP000234323"/>
    </source>
</evidence>
<dbReference type="Proteomes" id="UP000232688">
    <property type="component" value="Unassembled WGS sequence"/>
</dbReference>
<dbReference type="EMBL" id="LLXI01005680">
    <property type="protein sequence ID" value="PKY61664.1"/>
    <property type="molecule type" value="Genomic_DNA"/>
</dbReference>
<evidence type="ECO:0000313" key="6">
    <source>
        <dbReference type="Proteomes" id="UP000232688"/>
    </source>
</evidence>
<dbReference type="Proteomes" id="UP000234323">
    <property type="component" value="Unassembled WGS sequence"/>
</dbReference>
<evidence type="ECO:0000313" key="3">
    <source>
        <dbReference type="EMBL" id="PKC65710.1"/>
    </source>
</evidence>
<evidence type="ECO:0000313" key="4">
    <source>
        <dbReference type="EMBL" id="PKY48770.1"/>
    </source>
</evidence>
<keyword evidence="8" id="KW-1185">Reference proteome</keyword>
<name>A0A2I1HRZ7_9GLOM</name>
<dbReference type="AlphaFoldDB" id="A0A2I1HRZ7"/>
<dbReference type="VEuPathDB" id="FungiDB:RhiirA1_425959"/>
<protein>
    <submittedName>
        <fullName evidence="5">Uncharacterized protein</fullName>
    </submittedName>
</protein>
<evidence type="ECO:0000313" key="1">
    <source>
        <dbReference type="EMBL" id="PKB98673.1"/>
    </source>
</evidence>
<proteinExistence type="predicted"/>
<reference evidence="2 6" key="4">
    <citation type="submission" date="2017-10" db="EMBL/GenBank/DDBJ databases">
        <title>Genome analyses suggest a sexual origin of heterokaryosis in a supposedly ancient asexual fungus.</title>
        <authorList>
            <person name="Corradi N."/>
            <person name="Sedzielewska K."/>
            <person name="Noel J."/>
            <person name="Charron P."/>
            <person name="Farinelli L."/>
            <person name="Marton T."/>
            <person name="Kruger M."/>
            <person name="Pelin A."/>
            <person name="Brachmann A."/>
            <person name="Corradi N."/>
        </authorList>
    </citation>
    <scope>NUCLEOTIDE SEQUENCE [LARGE SCALE GENOMIC DNA]</scope>
    <source>
        <strain evidence="2 6">A1</strain>
    </source>
</reference>
<dbReference type="VEuPathDB" id="FungiDB:RhiirA1_420158"/>
<reference evidence="2 6" key="3">
    <citation type="submission" date="2017-10" db="EMBL/GenBank/DDBJ databases">
        <title>Extensive intraspecific genome diversity in a model arbuscular mycorrhizal fungus.</title>
        <authorList>
            <person name="Chen E.C.H."/>
            <person name="Morin E."/>
            <person name="Baudet D."/>
            <person name="Noel J."/>
            <person name="Ndikumana S."/>
            <person name="Charron P."/>
            <person name="St-Onge C."/>
            <person name="Giorgi J."/>
            <person name="Grigoriev I.V."/>
            <person name="Roux C."/>
            <person name="Martin F.M."/>
            <person name="Corradi N."/>
        </authorList>
    </citation>
    <scope>NUCLEOTIDE SEQUENCE [LARGE SCALE GENOMIC DNA]</scope>
    <source>
        <strain evidence="2 6">A1</strain>
    </source>
</reference>
<dbReference type="EMBL" id="LLXI01000668">
    <property type="protein sequence ID" value="PKY48770.1"/>
    <property type="molecule type" value="Genomic_DNA"/>
</dbReference>
<accession>A0A2I1HRZ7</accession>
<reference evidence="1 7" key="2">
    <citation type="submission" date="2017-09" db="EMBL/GenBank/DDBJ databases">
        <title>Extensive intraspecific genome diversity in a model arbuscular mycorrhizal fungus.</title>
        <authorList>
            <person name="Chen E.C."/>
            <person name="Morin E."/>
            <person name="Beaudet D."/>
            <person name="Noel J."/>
            <person name="Ndikumana S."/>
            <person name="Charron P."/>
            <person name="St-Onge C."/>
            <person name="Giorgi J."/>
            <person name="Grigoriev I.V."/>
            <person name="Roux C."/>
            <person name="Martin F.M."/>
            <person name="Corradi N."/>
        </authorList>
    </citation>
    <scope>NUCLEOTIDE SEQUENCE [LARGE SCALE GENOMIC DNA]</scope>
    <source>
        <strain evidence="1 7">A5</strain>
    </source>
</reference>
<feature type="non-terminal residue" evidence="5">
    <location>
        <position position="81"/>
    </location>
</feature>